<protein>
    <submittedName>
        <fullName evidence="1">Uncharacterized protein</fullName>
    </submittedName>
</protein>
<proteinExistence type="predicted"/>
<name>A0ACC2BQU3_DIPCM</name>
<reference evidence="2" key="1">
    <citation type="journal article" date="2024" name="Proc. Natl. Acad. Sci. U.S.A.">
        <title>Extraordinary preservation of gene collinearity over three hundred million years revealed in homosporous lycophytes.</title>
        <authorList>
            <person name="Li C."/>
            <person name="Wickell D."/>
            <person name="Kuo L.Y."/>
            <person name="Chen X."/>
            <person name="Nie B."/>
            <person name="Liao X."/>
            <person name="Peng D."/>
            <person name="Ji J."/>
            <person name="Jenkins J."/>
            <person name="Williams M."/>
            <person name="Shu S."/>
            <person name="Plott C."/>
            <person name="Barry K."/>
            <person name="Rajasekar S."/>
            <person name="Grimwood J."/>
            <person name="Han X."/>
            <person name="Sun S."/>
            <person name="Hou Z."/>
            <person name="He W."/>
            <person name="Dai G."/>
            <person name="Sun C."/>
            <person name="Schmutz J."/>
            <person name="Leebens-Mack J.H."/>
            <person name="Li F.W."/>
            <person name="Wang L."/>
        </authorList>
    </citation>
    <scope>NUCLEOTIDE SEQUENCE [LARGE SCALE GENOMIC DNA]</scope>
    <source>
        <strain evidence="2">cv. PW_Plant_1</strain>
    </source>
</reference>
<sequence>MGSICCVPARPQTTTGSINGCSNIVDELHCCSTGGFSPPSVSQQWEKHDNSHAYALQMDRNSLSSSSRGSRVGSARFIGHQHTPSDSVFSHGASPSDSFSMSQWASLVPSRSGNFADFITATGDLSSSPSITLSSHKEGVLITGLSPLSSTPESNTSCKQDGRHYIEELSLNPSHQQNMWFYPSLPRVSYPPTCHRQSTDKAPHAAEHGSNSFSSLNGSRHSFRWSRNKGVDSNLGLVDNASDWWSVQTFSELVASSRRERLRWTKARSPSDFGYVLHRKSMEKGANYPIERIRAYSSEAASVAPAVTHRCGLCSRLLSDSSPTNSHRMIMTNDLAAVGVLSCGHVFHSNCLEEVTPEARKQDPPCPQCDPAAKVKVRNVTEPPISSKSGWMANSFHGQSSSRNKLSRIVAADNLSEQEFHCSSSKFKGKVPVQDDTSGEKRESCSSVYHNEKALSRKLLSRRTFSFKGKTLKDVLIGDGGRKTSGTSSQVSPDKSSGEEVFTVAKSIKGKSGSFRYLQSRLNIAC</sequence>
<evidence type="ECO:0000313" key="1">
    <source>
        <dbReference type="EMBL" id="KAJ7531767.1"/>
    </source>
</evidence>
<dbReference type="Proteomes" id="UP001162992">
    <property type="component" value="Chromosome 14"/>
</dbReference>
<comment type="caution">
    <text evidence="1">The sequence shown here is derived from an EMBL/GenBank/DDBJ whole genome shotgun (WGS) entry which is preliminary data.</text>
</comment>
<evidence type="ECO:0000313" key="2">
    <source>
        <dbReference type="Proteomes" id="UP001162992"/>
    </source>
</evidence>
<keyword evidence="2" id="KW-1185">Reference proteome</keyword>
<organism evidence="1 2">
    <name type="scientific">Diphasiastrum complanatum</name>
    <name type="common">Issler's clubmoss</name>
    <name type="synonym">Lycopodium complanatum</name>
    <dbReference type="NCBI Taxonomy" id="34168"/>
    <lineage>
        <taxon>Eukaryota</taxon>
        <taxon>Viridiplantae</taxon>
        <taxon>Streptophyta</taxon>
        <taxon>Embryophyta</taxon>
        <taxon>Tracheophyta</taxon>
        <taxon>Lycopodiopsida</taxon>
        <taxon>Lycopodiales</taxon>
        <taxon>Lycopodiaceae</taxon>
        <taxon>Lycopodioideae</taxon>
        <taxon>Diphasiastrum</taxon>
    </lineage>
</organism>
<accession>A0ACC2BQU3</accession>
<dbReference type="EMBL" id="CM055105">
    <property type="protein sequence ID" value="KAJ7531767.1"/>
    <property type="molecule type" value="Genomic_DNA"/>
</dbReference>
<gene>
    <name evidence="1" type="ORF">O6H91_14G057600</name>
</gene>